<evidence type="ECO:0000256" key="2">
    <source>
        <dbReference type="ARBA" id="ARBA00022670"/>
    </source>
</evidence>
<organism evidence="9 10">
    <name type="scientific">Paenibacillus pasadenensis</name>
    <dbReference type="NCBI Taxonomy" id="217090"/>
    <lineage>
        <taxon>Bacteria</taxon>
        <taxon>Bacillati</taxon>
        <taxon>Bacillota</taxon>
        <taxon>Bacilli</taxon>
        <taxon>Bacillales</taxon>
        <taxon>Paenibacillaceae</taxon>
        <taxon>Paenibacillus</taxon>
    </lineage>
</organism>
<reference evidence="9 10" key="1">
    <citation type="submission" date="2017-05" db="EMBL/GenBank/DDBJ databases">
        <title>Functional genome analysis of Paenibacillus pasadenensis strain R16: insights on endophytic life style and antifungal activity.</title>
        <authorList>
            <person name="Passera A."/>
            <person name="Marcolungo L."/>
            <person name="Casati P."/>
            <person name="Brasca M."/>
            <person name="Quaglino F."/>
            <person name="Delledonne M."/>
        </authorList>
    </citation>
    <scope>NUCLEOTIDE SEQUENCE [LARGE SCALE GENOMIC DNA]</scope>
    <source>
        <strain evidence="9 10">R16</strain>
    </source>
</reference>
<accession>A0A2N5NDG5</accession>
<name>A0A2N5NDG5_9BACL</name>
<dbReference type="InterPro" id="IPR036852">
    <property type="entry name" value="Peptidase_S8/S53_dom_sf"/>
</dbReference>
<dbReference type="SUPFAM" id="SSF89260">
    <property type="entry name" value="Collagen-binding domain"/>
    <property type="match status" value="1"/>
</dbReference>
<dbReference type="PROSITE" id="PS51892">
    <property type="entry name" value="SUBTILASE"/>
    <property type="match status" value="1"/>
</dbReference>
<protein>
    <submittedName>
        <fullName evidence="9">Protease</fullName>
    </submittedName>
</protein>
<feature type="active site" description="Charge relay system" evidence="5">
    <location>
        <position position="280"/>
    </location>
</feature>
<evidence type="ECO:0000256" key="4">
    <source>
        <dbReference type="ARBA" id="ARBA00022825"/>
    </source>
</evidence>
<dbReference type="InterPro" id="IPR015500">
    <property type="entry name" value="Peptidase_S8_subtilisin-rel"/>
</dbReference>
<dbReference type="RefSeq" id="WP_101807621.1">
    <property type="nucleotide sequence ID" value="NZ_NFEZ01000001.1"/>
</dbReference>
<evidence type="ECO:0000256" key="6">
    <source>
        <dbReference type="RuleBase" id="RU003355"/>
    </source>
</evidence>
<dbReference type="PRINTS" id="PR00723">
    <property type="entry name" value="SUBTILISIN"/>
</dbReference>
<dbReference type="InterPro" id="IPR050131">
    <property type="entry name" value="Peptidase_S8_subtilisin-like"/>
</dbReference>
<evidence type="ECO:0000256" key="7">
    <source>
        <dbReference type="SAM" id="SignalP"/>
    </source>
</evidence>
<dbReference type="PANTHER" id="PTHR43806:SF11">
    <property type="entry name" value="CEREVISIN-RELATED"/>
    <property type="match status" value="1"/>
</dbReference>
<evidence type="ECO:0000256" key="1">
    <source>
        <dbReference type="ARBA" id="ARBA00011073"/>
    </source>
</evidence>
<dbReference type="PANTHER" id="PTHR43806">
    <property type="entry name" value="PEPTIDASE S8"/>
    <property type="match status" value="1"/>
</dbReference>
<dbReference type="SUPFAM" id="SSF52743">
    <property type="entry name" value="Subtilisin-like"/>
    <property type="match status" value="1"/>
</dbReference>
<feature type="domain" description="Peptidase S8/S53" evidence="8">
    <location>
        <begin position="91"/>
        <end position="328"/>
    </location>
</feature>
<dbReference type="GO" id="GO:0004252">
    <property type="term" value="F:serine-type endopeptidase activity"/>
    <property type="evidence" value="ECO:0007669"/>
    <property type="project" value="UniProtKB-UniRule"/>
</dbReference>
<keyword evidence="3 5" id="KW-0378">Hydrolase</keyword>
<dbReference type="Gene3D" id="2.60.120.380">
    <property type="match status" value="2"/>
</dbReference>
<dbReference type="PROSITE" id="PS00138">
    <property type="entry name" value="SUBTILASE_SER"/>
    <property type="match status" value="1"/>
</dbReference>
<sequence>MNRWHILAARLRRKRLAAVASAVFLTSVLGAGPAHPNEPVRVLSARSASPAEAAATGAAGASPAAAAQKKQQAYLRQIGALEVQSARKQSSGLTVAIVDTGVDLQHPALKGRLLPGVNLLQPGKPPQDDNGHGTSVAGVVAALLPQAKLLPVKALDENGYAEERGLGEGIRKALDKGARIVVLSVGLYHSSPYMADIVNRAERTGVLLVAAAGNDMQRFGGKTTVKYPAAYPTVLAVGGVAADGAPERRSSRGSEIDVAGAWRVFTAQLGGGYRYEEGTSMAAPQAAAAAALLWSKYPALKPYEIRSFLRQTTKDTLPAGFDRATGYGLLRMDQSLGGKYKADPHEPNDTRALAAALPLGKQLSAELAGGGDRDWYVLDCPHDGSVKLRLQQLLSPDAAPAPLDVLLEQDGGTVEKKLAASNNVLVWRVKKGANRLRIQLQGAGMEKAAPYLLSSVFSMRPDDGEPNGSAEEATALPDRSQTVKATFHETGDSDWYKIQVQKEGRLRLQLEPGTMRMDPAFAYRRAGSPETAVDEAGEGAAEASASIRVSPGTYYVRVWDAAELPYAPPEGYYTLSIERS</sequence>
<evidence type="ECO:0000313" key="10">
    <source>
        <dbReference type="Proteomes" id="UP000234789"/>
    </source>
</evidence>
<dbReference type="PROSITE" id="PS00136">
    <property type="entry name" value="SUBTILASE_ASP"/>
    <property type="match status" value="1"/>
</dbReference>
<evidence type="ECO:0000256" key="3">
    <source>
        <dbReference type="ARBA" id="ARBA00022801"/>
    </source>
</evidence>
<feature type="chain" id="PRO_5014607074" evidence="7">
    <location>
        <begin position="37"/>
        <end position="580"/>
    </location>
</feature>
<feature type="active site" description="Charge relay system" evidence="5">
    <location>
        <position position="132"/>
    </location>
</feature>
<gene>
    <name evidence="9" type="ORF">B8V81_0516</name>
</gene>
<keyword evidence="2 5" id="KW-0645">Protease</keyword>
<dbReference type="AlphaFoldDB" id="A0A2N5NDG5"/>
<evidence type="ECO:0000256" key="5">
    <source>
        <dbReference type="PROSITE-ProRule" id="PRU01240"/>
    </source>
</evidence>
<keyword evidence="10" id="KW-1185">Reference proteome</keyword>
<dbReference type="Gene3D" id="3.40.50.200">
    <property type="entry name" value="Peptidase S8/S53 domain"/>
    <property type="match status" value="1"/>
</dbReference>
<dbReference type="PROSITE" id="PS00137">
    <property type="entry name" value="SUBTILASE_HIS"/>
    <property type="match status" value="1"/>
</dbReference>
<dbReference type="InterPro" id="IPR022398">
    <property type="entry name" value="Peptidase_S8_His-AS"/>
</dbReference>
<keyword evidence="4 5" id="KW-0720">Serine protease</keyword>
<feature type="active site" description="Charge relay system" evidence="5">
    <location>
        <position position="99"/>
    </location>
</feature>
<keyword evidence="7" id="KW-0732">Signal</keyword>
<comment type="similarity">
    <text evidence="1 5 6">Belongs to the peptidase S8 family.</text>
</comment>
<dbReference type="InterPro" id="IPR000209">
    <property type="entry name" value="Peptidase_S8/S53_dom"/>
</dbReference>
<proteinExistence type="inferred from homology"/>
<feature type="signal peptide" evidence="7">
    <location>
        <begin position="1"/>
        <end position="36"/>
    </location>
</feature>
<dbReference type="EMBL" id="NFEZ01000001">
    <property type="protein sequence ID" value="PLT48384.1"/>
    <property type="molecule type" value="Genomic_DNA"/>
</dbReference>
<dbReference type="InterPro" id="IPR023827">
    <property type="entry name" value="Peptidase_S8_Asp-AS"/>
</dbReference>
<comment type="caution">
    <text evidence="9">The sequence shown here is derived from an EMBL/GenBank/DDBJ whole genome shotgun (WGS) entry which is preliminary data.</text>
</comment>
<evidence type="ECO:0000313" key="9">
    <source>
        <dbReference type="EMBL" id="PLT48384.1"/>
    </source>
</evidence>
<evidence type="ECO:0000259" key="8">
    <source>
        <dbReference type="Pfam" id="PF00082"/>
    </source>
</evidence>
<dbReference type="Proteomes" id="UP000234789">
    <property type="component" value="Unassembled WGS sequence"/>
</dbReference>
<dbReference type="GO" id="GO:0006508">
    <property type="term" value="P:proteolysis"/>
    <property type="evidence" value="ECO:0007669"/>
    <property type="project" value="UniProtKB-KW"/>
</dbReference>
<dbReference type="InterPro" id="IPR023828">
    <property type="entry name" value="Peptidase_S8_Ser-AS"/>
</dbReference>
<dbReference type="Pfam" id="PF00082">
    <property type="entry name" value="Peptidase_S8"/>
    <property type="match status" value="1"/>
</dbReference>